<organism evidence="10 11">
    <name type="scientific">Apodospora peruviana</name>
    <dbReference type="NCBI Taxonomy" id="516989"/>
    <lineage>
        <taxon>Eukaryota</taxon>
        <taxon>Fungi</taxon>
        <taxon>Dikarya</taxon>
        <taxon>Ascomycota</taxon>
        <taxon>Pezizomycotina</taxon>
        <taxon>Sordariomycetes</taxon>
        <taxon>Sordariomycetidae</taxon>
        <taxon>Sordariales</taxon>
        <taxon>Lasiosphaeriaceae</taxon>
        <taxon>Apodospora</taxon>
    </lineage>
</organism>
<dbReference type="Proteomes" id="UP001283341">
    <property type="component" value="Unassembled WGS sequence"/>
</dbReference>
<evidence type="ECO:0000256" key="4">
    <source>
        <dbReference type="ARBA" id="ARBA00022692"/>
    </source>
</evidence>
<name>A0AAE0IQB1_9PEZI</name>
<reference evidence="10" key="2">
    <citation type="submission" date="2023-06" db="EMBL/GenBank/DDBJ databases">
        <authorList>
            <consortium name="Lawrence Berkeley National Laboratory"/>
            <person name="Haridas S."/>
            <person name="Hensen N."/>
            <person name="Bonometti L."/>
            <person name="Westerberg I."/>
            <person name="Brannstrom I.O."/>
            <person name="Guillou S."/>
            <person name="Cros-Aarteil S."/>
            <person name="Calhoun S."/>
            <person name="Kuo A."/>
            <person name="Mondo S."/>
            <person name="Pangilinan J."/>
            <person name="Riley R."/>
            <person name="Labutti K."/>
            <person name="Andreopoulos B."/>
            <person name="Lipzen A."/>
            <person name="Chen C."/>
            <person name="Yanf M."/>
            <person name="Daum C."/>
            <person name="Ng V."/>
            <person name="Clum A."/>
            <person name="Steindorff A."/>
            <person name="Ohm R."/>
            <person name="Martin F."/>
            <person name="Silar P."/>
            <person name="Natvig D."/>
            <person name="Lalanne C."/>
            <person name="Gautier V."/>
            <person name="Ament-Velasquez S.L."/>
            <person name="Kruys A."/>
            <person name="Hutchinson M.I."/>
            <person name="Powell A.J."/>
            <person name="Barry K."/>
            <person name="Miller A.N."/>
            <person name="Grigoriev I.V."/>
            <person name="Debuchy R."/>
            <person name="Gladieux P."/>
            <person name="Thoren M.H."/>
            <person name="Johannesson H."/>
        </authorList>
    </citation>
    <scope>NUCLEOTIDE SEQUENCE</scope>
    <source>
        <strain evidence="10">CBS 118394</strain>
    </source>
</reference>
<dbReference type="PANTHER" id="PTHR47844:SF1">
    <property type="entry name" value="EXOSTOSIN-LIKE 2"/>
    <property type="match status" value="1"/>
</dbReference>
<gene>
    <name evidence="10" type="ORF">B0H66DRAFT_13247</name>
</gene>
<dbReference type="Pfam" id="PF13641">
    <property type="entry name" value="Glyco_tranf_2_3"/>
    <property type="match status" value="1"/>
</dbReference>
<dbReference type="GO" id="GO:0016020">
    <property type="term" value="C:membrane"/>
    <property type="evidence" value="ECO:0007669"/>
    <property type="project" value="UniProtKB-SubCell"/>
</dbReference>
<dbReference type="Gene3D" id="3.90.550.10">
    <property type="entry name" value="Spore Coat Polysaccharide Biosynthesis Protein SpsA, Chain A"/>
    <property type="match status" value="1"/>
</dbReference>
<dbReference type="InterPro" id="IPR052427">
    <property type="entry name" value="Glycosyltrans_GT2/GT47"/>
</dbReference>
<keyword evidence="6 9" id="KW-0472">Membrane</keyword>
<reference evidence="10" key="1">
    <citation type="journal article" date="2023" name="Mol. Phylogenet. Evol.">
        <title>Genome-scale phylogeny and comparative genomics of the fungal order Sordariales.</title>
        <authorList>
            <person name="Hensen N."/>
            <person name="Bonometti L."/>
            <person name="Westerberg I."/>
            <person name="Brannstrom I.O."/>
            <person name="Guillou S."/>
            <person name="Cros-Aarteil S."/>
            <person name="Calhoun S."/>
            <person name="Haridas S."/>
            <person name="Kuo A."/>
            <person name="Mondo S."/>
            <person name="Pangilinan J."/>
            <person name="Riley R."/>
            <person name="LaButti K."/>
            <person name="Andreopoulos B."/>
            <person name="Lipzen A."/>
            <person name="Chen C."/>
            <person name="Yan M."/>
            <person name="Daum C."/>
            <person name="Ng V."/>
            <person name="Clum A."/>
            <person name="Steindorff A."/>
            <person name="Ohm R.A."/>
            <person name="Martin F."/>
            <person name="Silar P."/>
            <person name="Natvig D.O."/>
            <person name="Lalanne C."/>
            <person name="Gautier V."/>
            <person name="Ament-Velasquez S.L."/>
            <person name="Kruys A."/>
            <person name="Hutchinson M.I."/>
            <person name="Powell A.J."/>
            <person name="Barry K."/>
            <person name="Miller A.N."/>
            <person name="Grigoriev I.V."/>
            <person name="Debuchy R."/>
            <person name="Gladieux P."/>
            <person name="Hiltunen Thoren M."/>
            <person name="Johannesson H."/>
        </authorList>
    </citation>
    <scope>NUCLEOTIDE SEQUENCE</scope>
    <source>
        <strain evidence="10">CBS 118394</strain>
    </source>
</reference>
<dbReference type="SUPFAM" id="SSF53448">
    <property type="entry name" value="Nucleotide-diphospho-sugar transferases"/>
    <property type="match status" value="1"/>
</dbReference>
<feature type="transmembrane region" description="Helical" evidence="9">
    <location>
        <begin position="405"/>
        <end position="427"/>
    </location>
</feature>
<evidence type="ECO:0000256" key="8">
    <source>
        <dbReference type="SAM" id="MobiDB-lite"/>
    </source>
</evidence>
<keyword evidence="11" id="KW-1185">Reference proteome</keyword>
<keyword evidence="7" id="KW-0325">Glycoprotein</keyword>
<comment type="subcellular location">
    <subcellularLocation>
        <location evidence="1">Membrane</location>
    </subcellularLocation>
</comment>
<evidence type="ECO:0000313" key="10">
    <source>
        <dbReference type="EMBL" id="KAK3329085.1"/>
    </source>
</evidence>
<evidence type="ECO:0000256" key="5">
    <source>
        <dbReference type="ARBA" id="ARBA00022989"/>
    </source>
</evidence>
<feature type="compositionally biased region" description="Basic and acidic residues" evidence="8">
    <location>
        <begin position="440"/>
        <end position="454"/>
    </location>
</feature>
<evidence type="ECO:0000256" key="3">
    <source>
        <dbReference type="ARBA" id="ARBA00022679"/>
    </source>
</evidence>
<dbReference type="AlphaFoldDB" id="A0AAE0IQB1"/>
<keyword evidence="2" id="KW-0328">Glycosyltransferase</keyword>
<feature type="transmembrane region" description="Helical" evidence="9">
    <location>
        <begin position="377"/>
        <end position="399"/>
    </location>
</feature>
<proteinExistence type="predicted"/>
<dbReference type="EMBL" id="JAUEDM010000001">
    <property type="protein sequence ID" value="KAK3329085.1"/>
    <property type="molecule type" value="Genomic_DNA"/>
</dbReference>
<sequence>MAVLMDIGIPSLDFLQSPKFWVAFHTILWYSLTRISRLTTLHRYVRLLVHCYSHWTYKSIIPRAEKPKYTSQDVTVVLPTIHNRFEELQPSVASILACQPAKLILVTTWNKHAALEQMVATLRPAASACFTDIEVLHVDKANKRLQVCKALEEDHVKTPITVMADDDVEWPSTLMPWLLAPFDDDAIGGVGTCQRVKRVEGDLSTQVYNWLGAAYIERRNFEISATHNIDGGTSCMSGRTGAYRTRILKSYDFLGGFKNEKWGKYILNADDDNYVTRWLVAHQWKTWIQYHPECEIETTLETSTKFLYQCSRWARSNWRSNWTSLVHERYVLTQQPWCTYALHIATFTSLAFVVDPLLLFSCWWATEDWDPTDRLTLLVAEIIFMFAFTKVVKLVGLFRKNPSDLVFLPVSIIFGYFHGFIKLYALFTLKQTSWGSRADGDEHNTFRLQEKPRPSESLAIPSGPDLPDSTRAYRLSQSRHMTMPAQKCESTKCEVAATPRPIDTLATPPGPDLPDSTRTSCPSQALRITMPTQKREGNICSVTADLL</sequence>
<protein>
    <submittedName>
        <fullName evidence="10">Nucleotide-diphospho-sugar transferase</fullName>
    </submittedName>
</protein>
<dbReference type="InterPro" id="IPR029044">
    <property type="entry name" value="Nucleotide-diphossugar_trans"/>
</dbReference>
<evidence type="ECO:0000256" key="6">
    <source>
        <dbReference type="ARBA" id="ARBA00023136"/>
    </source>
</evidence>
<feature type="region of interest" description="Disordered" evidence="8">
    <location>
        <begin position="440"/>
        <end position="469"/>
    </location>
</feature>
<evidence type="ECO:0000256" key="1">
    <source>
        <dbReference type="ARBA" id="ARBA00004370"/>
    </source>
</evidence>
<dbReference type="CDD" id="cd06434">
    <property type="entry name" value="GT2_HAS"/>
    <property type="match status" value="1"/>
</dbReference>
<comment type="caution">
    <text evidence="10">The sequence shown here is derived from an EMBL/GenBank/DDBJ whole genome shotgun (WGS) entry which is preliminary data.</text>
</comment>
<evidence type="ECO:0000256" key="9">
    <source>
        <dbReference type="SAM" id="Phobius"/>
    </source>
</evidence>
<dbReference type="GO" id="GO:0016757">
    <property type="term" value="F:glycosyltransferase activity"/>
    <property type="evidence" value="ECO:0007669"/>
    <property type="project" value="UniProtKB-KW"/>
</dbReference>
<keyword evidence="5 9" id="KW-1133">Transmembrane helix</keyword>
<keyword evidence="4 9" id="KW-0812">Transmembrane</keyword>
<feature type="transmembrane region" description="Helical" evidence="9">
    <location>
        <begin position="340"/>
        <end position="365"/>
    </location>
</feature>
<evidence type="ECO:0000256" key="2">
    <source>
        <dbReference type="ARBA" id="ARBA00022676"/>
    </source>
</evidence>
<keyword evidence="3 10" id="KW-0808">Transferase</keyword>
<dbReference type="PANTHER" id="PTHR47844">
    <property type="entry name" value="SYNTHASE CPS1, PUTATIVE (AFU_ORTHOLOGUE AFUA_7G02500)-RELATED"/>
    <property type="match status" value="1"/>
</dbReference>
<evidence type="ECO:0000313" key="11">
    <source>
        <dbReference type="Proteomes" id="UP001283341"/>
    </source>
</evidence>
<evidence type="ECO:0000256" key="7">
    <source>
        <dbReference type="ARBA" id="ARBA00023180"/>
    </source>
</evidence>
<feature type="region of interest" description="Disordered" evidence="8">
    <location>
        <begin position="501"/>
        <end position="521"/>
    </location>
</feature>
<accession>A0AAE0IQB1</accession>